<dbReference type="Pfam" id="PF03372">
    <property type="entry name" value="Exo_endo_phos"/>
    <property type="match status" value="1"/>
</dbReference>
<dbReference type="OrthoDB" id="391817at2759"/>
<dbReference type="PANTHER" id="PTHR22748:SF4">
    <property type="entry name" value="DNA-(APURINIC OR APYRIMIDINIC SITE) ENDONUCLEASE 2"/>
    <property type="match status" value="1"/>
</dbReference>
<dbReference type="GO" id="GO:0006284">
    <property type="term" value="P:base-excision repair"/>
    <property type="evidence" value="ECO:0007669"/>
    <property type="project" value="TreeGrafter"/>
</dbReference>
<evidence type="ECO:0000256" key="13">
    <source>
        <dbReference type="PROSITE-ProRule" id="PRU01343"/>
    </source>
</evidence>
<dbReference type="CDD" id="cd09088">
    <property type="entry name" value="Ape2-like_AP-endo"/>
    <property type="match status" value="1"/>
</dbReference>
<accession>A0A2J6S6M6</accession>
<dbReference type="PROSITE" id="PS51435">
    <property type="entry name" value="AP_NUCLEASE_F1_4"/>
    <property type="match status" value="1"/>
</dbReference>
<comment type="cofactor">
    <cofactor evidence="1">
        <name>Mn(2+)</name>
        <dbReference type="ChEBI" id="CHEBI:29035"/>
    </cofactor>
</comment>
<dbReference type="FunFam" id="3.60.10.10:FF:000079">
    <property type="entry name" value="DNA-(apurinic or apyrimidinic site) lyase"/>
    <property type="match status" value="1"/>
</dbReference>
<feature type="compositionally biased region" description="Polar residues" evidence="14">
    <location>
        <begin position="425"/>
        <end position="443"/>
    </location>
</feature>
<feature type="binding site" evidence="11">
    <location>
        <position position="173"/>
    </location>
    <ligand>
        <name>Mg(2+)</name>
        <dbReference type="ChEBI" id="CHEBI:18420"/>
        <label>1</label>
    </ligand>
</feature>
<evidence type="ECO:0000256" key="11">
    <source>
        <dbReference type="PIRSR" id="PIRSR604808-2"/>
    </source>
</evidence>
<dbReference type="GO" id="GO:0008081">
    <property type="term" value="F:phosphoric diester hydrolase activity"/>
    <property type="evidence" value="ECO:0007669"/>
    <property type="project" value="TreeGrafter"/>
</dbReference>
<keyword evidence="6" id="KW-0378">Hydrolase</keyword>
<feature type="site" description="Transition state stabilizer" evidence="12">
    <location>
        <position position="173"/>
    </location>
</feature>
<dbReference type="SUPFAM" id="SSF56219">
    <property type="entry name" value="DNase I-like"/>
    <property type="match status" value="1"/>
</dbReference>
<gene>
    <name evidence="16" type="ORF">L207DRAFT_523814</name>
</gene>
<comment type="similarity">
    <text evidence="2">Belongs to the DNA repair enzymes AP/ExoA family.</text>
</comment>
<feature type="region of interest" description="Disordered" evidence="14">
    <location>
        <begin position="425"/>
        <end position="533"/>
    </location>
</feature>
<dbReference type="InterPro" id="IPR036691">
    <property type="entry name" value="Endo/exonu/phosph_ase_sf"/>
</dbReference>
<comment type="cofactor">
    <cofactor evidence="11">
        <name>Mg(2+)</name>
        <dbReference type="ChEBI" id="CHEBI:18420"/>
    </cofactor>
    <cofactor evidence="11">
        <name>Mn(2+)</name>
        <dbReference type="ChEBI" id="CHEBI:29035"/>
    </cofactor>
    <text evidence="11">Probably binds two magnesium or manganese ions per subunit.</text>
</comment>
<feature type="domain" description="GRF-type" evidence="15">
    <location>
        <begin position="580"/>
        <end position="632"/>
    </location>
</feature>
<feature type="site" description="Interaction with DNA substrate" evidence="12">
    <location>
        <position position="289"/>
    </location>
</feature>
<evidence type="ECO:0000256" key="14">
    <source>
        <dbReference type="SAM" id="MobiDB-lite"/>
    </source>
</evidence>
<keyword evidence="9" id="KW-0539">Nucleus</keyword>
<proteinExistence type="inferred from homology"/>
<feature type="active site" evidence="10">
    <location>
        <position position="132"/>
    </location>
</feature>
<evidence type="ECO:0000256" key="4">
    <source>
        <dbReference type="ARBA" id="ARBA00022723"/>
    </source>
</evidence>
<evidence type="ECO:0000256" key="12">
    <source>
        <dbReference type="PIRSR" id="PIRSR604808-3"/>
    </source>
</evidence>
<dbReference type="GO" id="GO:0003677">
    <property type="term" value="F:DNA binding"/>
    <property type="evidence" value="ECO:0007669"/>
    <property type="project" value="InterPro"/>
</dbReference>
<name>A0A2J6S6M6_HYAVF</name>
<dbReference type="EMBL" id="KZ613939">
    <property type="protein sequence ID" value="PMD46414.1"/>
    <property type="molecule type" value="Genomic_DNA"/>
</dbReference>
<sequence length="635" mass="70461">MNYQAMFKILEADIVVMQETKIQRKDLQDDMVLVPGWDVFFSLPKYKKGYSGVAIYTRNAVCAPIRAEEGITGVLTPPNSLTSFFNLPKHEQIGGYPTQIQLSECTLDAATLDSEGRCVILEFPAFVLIGVYCPANRDETRDEFRIGFLNALDARVRNLTAAGKKVFLTGDMNIIREEIDTAKAEEQARKQSITLEQYISTPARRLFNQLLVGGKVIGDRDEGREAPVLWDICRGFHPARRGMFTCWEQKINARPGNFGSRIDYVLCSIGCQEWFSDSNIQEGLMGSDHCPVYAVLKQNVVFEGNEVDIRDIMSAGIFKGGVRQREWSNKDLLPLSAKLIPEFDRRRSIRDMFSKQPPLQRGESFLESKSASHDQDGKLFGSTDRDTVSGETVTENVENNQDPHAILDEILEAEPSSEMLIQNTDSSVRAKTASSPLDSQTALMPSPARPSIKRSNEASATARPQKRGKANSSSKGTATASKALPGKGQSSLMGFFKPKTPQRDSASDSQLTIDNESDNISYTTSDRSTPALSMSDSISINESDSSFQAFNLADQKSVVDPIVAKESWSKLLGKRVVPRCEHNEPCVSFVTKKPGVNCGRSFYMCPRPLGPSGQKEKNTQWRCGTFIWSSDWTGD</sequence>
<dbReference type="STRING" id="1149755.A0A2J6S6M6"/>
<evidence type="ECO:0000256" key="8">
    <source>
        <dbReference type="ARBA" id="ARBA00022842"/>
    </source>
</evidence>
<evidence type="ECO:0000259" key="15">
    <source>
        <dbReference type="PROSITE" id="PS51999"/>
    </source>
</evidence>
<feature type="region of interest" description="Disordered" evidence="14">
    <location>
        <begin position="352"/>
        <end position="403"/>
    </location>
</feature>
<feature type="binding site" evidence="11">
    <location>
        <position position="288"/>
    </location>
    <ligand>
        <name>Mg(2+)</name>
        <dbReference type="ChEBI" id="CHEBI:18420"/>
        <label>1</label>
    </ligand>
</feature>
<dbReference type="PROSITE" id="PS00728">
    <property type="entry name" value="AP_NUCLEASE_F1_3"/>
    <property type="match status" value="1"/>
</dbReference>
<feature type="compositionally biased region" description="Polar residues" evidence="14">
    <location>
        <begin position="507"/>
        <end position="532"/>
    </location>
</feature>
<evidence type="ECO:0000256" key="2">
    <source>
        <dbReference type="ARBA" id="ARBA00007092"/>
    </source>
</evidence>
<dbReference type="InterPro" id="IPR004808">
    <property type="entry name" value="AP_endonuc_1"/>
</dbReference>
<protein>
    <recommendedName>
        <fullName evidence="3">DNA-(apurinic or apyrimidinic site) endonuclease 2</fullName>
    </recommendedName>
</protein>
<keyword evidence="17" id="KW-1185">Reference proteome</keyword>
<keyword evidence="11" id="KW-0464">Manganese</keyword>
<feature type="active site" description="Proton acceptor" evidence="10">
    <location>
        <position position="289"/>
    </location>
</feature>
<evidence type="ECO:0000256" key="10">
    <source>
        <dbReference type="PIRSR" id="PIRSR604808-1"/>
    </source>
</evidence>
<feature type="compositionally biased region" description="Low complexity" evidence="14">
    <location>
        <begin position="470"/>
        <end position="483"/>
    </location>
</feature>
<dbReference type="InterPro" id="IPR010666">
    <property type="entry name" value="Znf_GRF"/>
</dbReference>
<dbReference type="Gene3D" id="3.60.10.10">
    <property type="entry name" value="Endonuclease/exonuclease/phosphatase"/>
    <property type="match status" value="1"/>
</dbReference>
<evidence type="ECO:0000313" key="16">
    <source>
        <dbReference type="EMBL" id="PMD46414.1"/>
    </source>
</evidence>
<dbReference type="AlphaFoldDB" id="A0A2J6S6M6"/>
<feature type="active site" evidence="10">
    <location>
        <position position="171"/>
    </location>
</feature>
<feature type="binding site" evidence="11">
    <location>
        <position position="289"/>
    </location>
    <ligand>
        <name>Mg(2+)</name>
        <dbReference type="ChEBI" id="CHEBI:18420"/>
        <label>1</label>
    </ligand>
</feature>
<dbReference type="GO" id="GO:0003906">
    <property type="term" value="F:DNA-(apurinic or apyrimidinic site) endonuclease activity"/>
    <property type="evidence" value="ECO:0007669"/>
    <property type="project" value="TreeGrafter"/>
</dbReference>
<dbReference type="InterPro" id="IPR020847">
    <property type="entry name" value="AP_endonuclease_F1_BS"/>
</dbReference>
<keyword evidence="4 11" id="KW-0479">Metal-binding</keyword>
<feature type="compositionally biased region" description="Basic and acidic residues" evidence="14">
    <location>
        <begin position="364"/>
        <end position="388"/>
    </location>
</feature>
<dbReference type="GO" id="GO:0005634">
    <property type="term" value="C:nucleus"/>
    <property type="evidence" value="ECO:0007669"/>
    <property type="project" value="TreeGrafter"/>
</dbReference>
<dbReference type="GO" id="GO:0008270">
    <property type="term" value="F:zinc ion binding"/>
    <property type="evidence" value="ECO:0007669"/>
    <property type="project" value="UniProtKB-KW"/>
</dbReference>
<dbReference type="PANTHER" id="PTHR22748">
    <property type="entry name" value="AP ENDONUCLEASE"/>
    <property type="match status" value="1"/>
</dbReference>
<feature type="binding site" evidence="11">
    <location>
        <position position="19"/>
    </location>
    <ligand>
        <name>Mg(2+)</name>
        <dbReference type="ChEBI" id="CHEBI:18420"/>
        <label>1</label>
    </ligand>
</feature>
<evidence type="ECO:0000256" key="9">
    <source>
        <dbReference type="ARBA" id="ARBA00023242"/>
    </source>
</evidence>
<keyword evidence="5 13" id="KW-0863">Zinc-finger</keyword>
<dbReference type="PROSITE" id="PS51999">
    <property type="entry name" value="ZF_GRF"/>
    <property type="match status" value="1"/>
</dbReference>
<evidence type="ECO:0000256" key="3">
    <source>
        <dbReference type="ARBA" id="ARBA00013541"/>
    </source>
</evidence>
<keyword evidence="8 11" id="KW-0460">Magnesium</keyword>
<feature type="site" description="Important for catalytic activity" evidence="12">
    <location>
        <position position="263"/>
    </location>
</feature>
<dbReference type="InterPro" id="IPR005135">
    <property type="entry name" value="Endo/exonuclease/phosphatase"/>
</dbReference>
<feature type="compositionally biased region" description="Polar residues" evidence="14">
    <location>
        <begin position="389"/>
        <end position="402"/>
    </location>
</feature>
<keyword evidence="7" id="KW-0862">Zinc</keyword>
<reference evidence="16 17" key="1">
    <citation type="submission" date="2016-04" db="EMBL/GenBank/DDBJ databases">
        <title>A degradative enzymes factory behind the ericoid mycorrhizal symbiosis.</title>
        <authorList>
            <consortium name="DOE Joint Genome Institute"/>
            <person name="Martino E."/>
            <person name="Morin E."/>
            <person name="Grelet G."/>
            <person name="Kuo A."/>
            <person name="Kohler A."/>
            <person name="Daghino S."/>
            <person name="Barry K."/>
            <person name="Choi C."/>
            <person name="Cichocki N."/>
            <person name="Clum A."/>
            <person name="Copeland A."/>
            <person name="Hainaut M."/>
            <person name="Haridas S."/>
            <person name="Labutti K."/>
            <person name="Lindquist E."/>
            <person name="Lipzen A."/>
            <person name="Khouja H.-R."/>
            <person name="Murat C."/>
            <person name="Ohm R."/>
            <person name="Olson A."/>
            <person name="Spatafora J."/>
            <person name="Veneault-Fourrey C."/>
            <person name="Henrissat B."/>
            <person name="Grigoriev I."/>
            <person name="Martin F."/>
            <person name="Perotto S."/>
        </authorList>
    </citation>
    <scope>NUCLEOTIDE SEQUENCE [LARGE SCALE GENOMIC DNA]</scope>
    <source>
        <strain evidence="16 17">F</strain>
    </source>
</reference>
<organism evidence="16 17">
    <name type="scientific">Hyaloscypha variabilis (strain UAMH 11265 / GT02V1 / F)</name>
    <name type="common">Meliniomyces variabilis</name>
    <dbReference type="NCBI Taxonomy" id="1149755"/>
    <lineage>
        <taxon>Eukaryota</taxon>
        <taxon>Fungi</taxon>
        <taxon>Dikarya</taxon>
        <taxon>Ascomycota</taxon>
        <taxon>Pezizomycotina</taxon>
        <taxon>Leotiomycetes</taxon>
        <taxon>Helotiales</taxon>
        <taxon>Hyaloscyphaceae</taxon>
        <taxon>Hyaloscypha</taxon>
        <taxon>Hyaloscypha variabilis</taxon>
    </lineage>
</organism>
<dbReference type="InterPro" id="IPR020848">
    <property type="entry name" value="AP_endonuclease_F1_CS"/>
</dbReference>
<dbReference type="PROSITE" id="PS00726">
    <property type="entry name" value="AP_NUCLEASE_F1_1"/>
    <property type="match status" value="1"/>
</dbReference>
<evidence type="ECO:0000256" key="1">
    <source>
        <dbReference type="ARBA" id="ARBA00001936"/>
    </source>
</evidence>
<dbReference type="Proteomes" id="UP000235786">
    <property type="component" value="Unassembled WGS sequence"/>
</dbReference>
<feature type="binding site" evidence="11">
    <location>
        <position position="171"/>
    </location>
    <ligand>
        <name>Mg(2+)</name>
        <dbReference type="ChEBI" id="CHEBI:18420"/>
        <label>1</label>
    </ligand>
</feature>
<evidence type="ECO:0000256" key="5">
    <source>
        <dbReference type="ARBA" id="ARBA00022771"/>
    </source>
</evidence>
<evidence type="ECO:0000313" key="17">
    <source>
        <dbReference type="Proteomes" id="UP000235786"/>
    </source>
</evidence>
<evidence type="ECO:0000256" key="7">
    <source>
        <dbReference type="ARBA" id="ARBA00022833"/>
    </source>
</evidence>
<evidence type="ECO:0000256" key="6">
    <source>
        <dbReference type="ARBA" id="ARBA00022801"/>
    </source>
</evidence>
<dbReference type="GO" id="GO:0008311">
    <property type="term" value="F:double-stranded DNA 3'-5' DNA exonuclease activity"/>
    <property type="evidence" value="ECO:0007669"/>
    <property type="project" value="TreeGrafter"/>
</dbReference>